<keyword evidence="4" id="KW-0411">Iron-sulfur</keyword>
<reference evidence="6" key="1">
    <citation type="journal article" date="2014" name="Int. J. Syst. Evol. Microbiol.">
        <title>Complete genome sequence of Corynebacterium casei LMG S-19264T (=DSM 44701T), isolated from a smear-ripened cheese.</title>
        <authorList>
            <consortium name="US DOE Joint Genome Institute (JGI-PGF)"/>
            <person name="Walter F."/>
            <person name="Albersmeier A."/>
            <person name="Kalinowski J."/>
            <person name="Ruckert C."/>
        </authorList>
    </citation>
    <scope>NUCLEOTIDE SEQUENCE</scope>
    <source>
        <strain evidence="6">CGMCC 4.7278</strain>
    </source>
</reference>
<dbReference type="InterPro" id="IPR037225">
    <property type="entry name" value="Nuo51_FMN-bd_sf"/>
</dbReference>
<gene>
    <name evidence="6" type="ORF">GCM10011591_12440</name>
</gene>
<keyword evidence="2" id="KW-0479">Metal-binding</keyword>
<dbReference type="GO" id="GO:0051539">
    <property type="term" value="F:4 iron, 4 sulfur cluster binding"/>
    <property type="evidence" value="ECO:0007669"/>
    <property type="project" value="UniProtKB-KW"/>
</dbReference>
<dbReference type="EMBL" id="BMMW01000001">
    <property type="protein sequence ID" value="GGK42360.1"/>
    <property type="molecule type" value="Genomic_DNA"/>
</dbReference>
<dbReference type="PANTHER" id="PTHR43578">
    <property type="entry name" value="NADH-QUINONE OXIDOREDUCTASE SUBUNIT F"/>
    <property type="match status" value="1"/>
</dbReference>
<keyword evidence="3" id="KW-0408">Iron</keyword>
<accession>A0A917QBZ3</accession>
<evidence type="ECO:0000313" key="6">
    <source>
        <dbReference type="EMBL" id="GGK42360.1"/>
    </source>
</evidence>
<organism evidence="6 7">
    <name type="scientific">Nocardia camponoti</name>
    <dbReference type="NCBI Taxonomy" id="1616106"/>
    <lineage>
        <taxon>Bacteria</taxon>
        <taxon>Bacillati</taxon>
        <taxon>Actinomycetota</taxon>
        <taxon>Actinomycetes</taxon>
        <taxon>Mycobacteriales</taxon>
        <taxon>Nocardiaceae</taxon>
        <taxon>Nocardia</taxon>
    </lineage>
</organism>
<dbReference type="SUPFAM" id="SSF142019">
    <property type="entry name" value="Nqo1 FMN-binding domain-like"/>
    <property type="match status" value="1"/>
</dbReference>
<comment type="caution">
    <text evidence="6">The sequence shown here is derived from an EMBL/GenBank/DDBJ whole genome shotgun (WGS) entry which is preliminary data.</text>
</comment>
<dbReference type="InterPro" id="IPR011538">
    <property type="entry name" value="Nuo51_FMN-bd"/>
</dbReference>
<sequence length="220" mass="22974">MITVNVPRESAVADYLRQGGQRGLRRAFELGATRVRAEVELSGLRGHAGTGLPASIIWQTVASSSASDKYICGNADAGSATSVADHGVLERDPFRLLEGMVIAGYAVGAHVGYLYLCAEQPRAAAVISDAIGIARDEGWLGDDILESGFDFDVQLRVGGGAHICRETPTETADFVPSPQAITELFGHPTVVDDIPTLLSVPTVLAVGGSAFARVGRAAAQ</sequence>
<evidence type="ECO:0000259" key="5">
    <source>
        <dbReference type="Pfam" id="PF01512"/>
    </source>
</evidence>
<dbReference type="AlphaFoldDB" id="A0A917QBZ3"/>
<dbReference type="Pfam" id="PF01512">
    <property type="entry name" value="Complex1_51K"/>
    <property type="match status" value="1"/>
</dbReference>
<keyword evidence="1" id="KW-0004">4Fe-4S</keyword>
<keyword evidence="7" id="KW-1185">Reference proteome</keyword>
<dbReference type="PANTHER" id="PTHR43578:SF3">
    <property type="entry name" value="NADH-QUINONE OXIDOREDUCTASE SUBUNIT F"/>
    <property type="match status" value="1"/>
</dbReference>
<protein>
    <recommendedName>
        <fullName evidence="5">NADH-ubiquinone oxidoreductase 51kDa subunit FMN-binding domain-containing protein</fullName>
    </recommendedName>
</protein>
<evidence type="ECO:0000256" key="4">
    <source>
        <dbReference type="ARBA" id="ARBA00023014"/>
    </source>
</evidence>
<reference evidence="6" key="2">
    <citation type="submission" date="2020-09" db="EMBL/GenBank/DDBJ databases">
        <authorList>
            <person name="Sun Q."/>
            <person name="Zhou Y."/>
        </authorList>
    </citation>
    <scope>NUCLEOTIDE SEQUENCE</scope>
    <source>
        <strain evidence="6">CGMCC 4.7278</strain>
    </source>
</reference>
<name>A0A917QBZ3_9NOCA</name>
<evidence type="ECO:0000256" key="3">
    <source>
        <dbReference type="ARBA" id="ARBA00023004"/>
    </source>
</evidence>
<evidence type="ECO:0000256" key="2">
    <source>
        <dbReference type="ARBA" id="ARBA00022723"/>
    </source>
</evidence>
<feature type="domain" description="NADH-ubiquinone oxidoreductase 51kDa subunit FMN-binding" evidence="5">
    <location>
        <begin position="40"/>
        <end position="164"/>
    </location>
</feature>
<dbReference type="GO" id="GO:0046872">
    <property type="term" value="F:metal ion binding"/>
    <property type="evidence" value="ECO:0007669"/>
    <property type="project" value="UniProtKB-KW"/>
</dbReference>
<evidence type="ECO:0000256" key="1">
    <source>
        <dbReference type="ARBA" id="ARBA00022485"/>
    </source>
</evidence>
<evidence type="ECO:0000313" key="7">
    <source>
        <dbReference type="Proteomes" id="UP000612956"/>
    </source>
</evidence>
<dbReference type="Gene3D" id="3.40.50.11540">
    <property type="entry name" value="NADH-ubiquinone oxidoreductase 51kDa subunit"/>
    <property type="match status" value="1"/>
</dbReference>
<dbReference type="Proteomes" id="UP000612956">
    <property type="component" value="Unassembled WGS sequence"/>
</dbReference>
<proteinExistence type="predicted"/>